<accession>A0A5N6L6M8</accession>
<dbReference type="AlphaFoldDB" id="A0A5N6L6M8"/>
<gene>
    <name evidence="1" type="ORF">FH972_026483</name>
</gene>
<comment type="caution">
    <text evidence="1">The sequence shown here is derived from an EMBL/GenBank/DDBJ whole genome shotgun (WGS) entry which is preliminary data.</text>
</comment>
<dbReference type="EMBL" id="VIBQ01000096">
    <property type="protein sequence ID" value="KAB8737524.1"/>
    <property type="molecule type" value="Genomic_DNA"/>
</dbReference>
<reference evidence="1 2" key="1">
    <citation type="submission" date="2019-06" db="EMBL/GenBank/DDBJ databases">
        <title>A chromosomal-level reference genome of Carpinus fangiana (Coryloideae, Betulaceae).</title>
        <authorList>
            <person name="Yang X."/>
            <person name="Wang Z."/>
            <person name="Zhang L."/>
            <person name="Hao G."/>
            <person name="Liu J."/>
            <person name="Yang Y."/>
        </authorList>
    </citation>
    <scope>NUCLEOTIDE SEQUENCE [LARGE SCALE GENOMIC DNA]</scope>
    <source>
        <strain evidence="1">Cfa_2016G</strain>
        <tissue evidence="1">Leaf</tissue>
    </source>
</reference>
<protein>
    <submittedName>
        <fullName evidence="1">Uncharacterized protein</fullName>
    </submittedName>
</protein>
<sequence>MCLLLAAGDSGLRGMSARRKTTGPARTVHWPEAHGASSCCWATSGMGSWRSKHRMPEQWDAEYTRRAPFQKRKIRALPPPRVFHRLVALKDVLEGCDSFGQGRWAWARQQ</sequence>
<dbReference type="Proteomes" id="UP000327013">
    <property type="component" value="Unassembled WGS sequence"/>
</dbReference>
<organism evidence="1 2">
    <name type="scientific">Carpinus fangiana</name>
    <dbReference type="NCBI Taxonomy" id="176857"/>
    <lineage>
        <taxon>Eukaryota</taxon>
        <taxon>Viridiplantae</taxon>
        <taxon>Streptophyta</taxon>
        <taxon>Embryophyta</taxon>
        <taxon>Tracheophyta</taxon>
        <taxon>Spermatophyta</taxon>
        <taxon>Magnoliopsida</taxon>
        <taxon>eudicotyledons</taxon>
        <taxon>Gunneridae</taxon>
        <taxon>Pentapetalae</taxon>
        <taxon>rosids</taxon>
        <taxon>fabids</taxon>
        <taxon>Fagales</taxon>
        <taxon>Betulaceae</taxon>
        <taxon>Carpinus</taxon>
    </lineage>
</organism>
<proteinExistence type="predicted"/>
<evidence type="ECO:0000313" key="1">
    <source>
        <dbReference type="EMBL" id="KAB8737524.1"/>
    </source>
</evidence>
<name>A0A5N6L6M8_9ROSI</name>
<keyword evidence="2" id="KW-1185">Reference proteome</keyword>
<evidence type="ECO:0000313" key="2">
    <source>
        <dbReference type="Proteomes" id="UP000327013"/>
    </source>
</evidence>